<gene>
    <name evidence="3" type="ORF">SAMN05216204_10882</name>
</gene>
<proteinExistence type="predicted"/>
<feature type="signal peptide" evidence="1">
    <location>
        <begin position="1"/>
        <end position="27"/>
    </location>
</feature>
<dbReference type="InterPro" id="IPR013424">
    <property type="entry name" value="Ice-binding_C"/>
</dbReference>
<dbReference type="OrthoDB" id="8757916at2"/>
<dbReference type="EMBL" id="FOLD01000008">
    <property type="protein sequence ID" value="SFC63377.1"/>
    <property type="molecule type" value="Genomic_DNA"/>
</dbReference>
<keyword evidence="4" id="KW-1185">Reference proteome</keyword>
<accession>A0A1I1KRG2</accession>
<evidence type="ECO:0000256" key="1">
    <source>
        <dbReference type="SAM" id="SignalP"/>
    </source>
</evidence>
<evidence type="ECO:0000313" key="4">
    <source>
        <dbReference type="Proteomes" id="UP000198639"/>
    </source>
</evidence>
<feature type="domain" description="Ice-binding protein C-terminal" evidence="2">
    <location>
        <begin position="179"/>
        <end position="202"/>
    </location>
</feature>
<sequence length="206" mass="21086">MSNGKEKLARFIVTALCTVAMPTAALAAPIMVGFDDLGDSVSVTGQYAGLQFSQATVLKAGLSLNESAFPPRSLDGVVFDDGGPISIDFSGPVFSVGGYFTYLNGLTLSAYDIDGNLLGTVASAFTINLADGSGDFGSSPNEFLQFSSVGGLISRVTFSSELGGGSFVLDDLVVDAGAAIPEPSTIALMAGALGAALARRRRPRRS</sequence>
<dbReference type="Proteomes" id="UP000198639">
    <property type="component" value="Unassembled WGS sequence"/>
</dbReference>
<dbReference type="PROSITE" id="PS00430">
    <property type="entry name" value="TONB_DEPENDENT_REC_1"/>
    <property type="match status" value="1"/>
</dbReference>
<dbReference type="Pfam" id="PF07589">
    <property type="entry name" value="PEP-CTERM"/>
    <property type="match status" value="1"/>
</dbReference>
<dbReference type="RefSeq" id="WP_091874115.1">
    <property type="nucleotide sequence ID" value="NZ_FOLD01000008.1"/>
</dbReference>
<keyword evidence="1" id="KW-0732">Signal</keyword>
<feature type="chain" id="PRO_5011617898" evidence="1">
    <location>
        <begin position="28"/>
        <end position="206"/>
    </location>
</feature>
<protein>
    <submittedName>
        <fullName evidence="3">PEP-CTERM protein-sorting domain-containing protein</fullName>
    </submittedName>
</protein>
<reference evidence="4" key="1">
    <citation type="submission" date="2016-10" db="EMBL/GenBank/DDBJ databases">
        <authorList>
            <person name="Varghese N."/>
            <person name="Submissions S."/>
        </authorList>
    </citation>
    <scope>NUCLEOTIDE SEQUENCE [LARGE SCALE GENOMIC DNA]</scope>
    <source>
        <strain evidence="4">CGMCC 1.12041</strain>
    </source>
</reference>
<name>A0A1I1KRG2_9BURK</name>
<organism evidence="3 4">
    <name type="scientific">Massilia yuzhufengensis</name>
    <dbReference type="NCBI Taxonomy" id="1164594"/>
    <lineage>
        <taxon>Bacteria</taxon>
        <taxon>Pseudomonadati</taxon>
        <taxon>Pseudomonadota</taxon>
        <taxon>Betaproteobacteria</taxon>
        <taxon>Burkholderiales</taxon>
        <taxon>Oxalobacteraceae</taxon>
        <taxon>Telluria group</taxon>
        <taxon>Massilia</taxon>
    </lineage>
</organism>
<dbReference type="InterPro" id="IPR010916">
    <property type="entry name" value="TonB_box_CS"/>
</dbReference>
<evidence type="ECO:0000259" key="2">
    <source>
        <dbReference type="Pfam" id="PF07589"/>
    </source>
</evidence>
<evidence type="ECO:0000313" key="3">
    <source>
        <dbReference type="EMBL" id="SFC63377.1"/>
    </source>
</evidence>
<dbReference type="AlphaFoldDB" id="A0A1I1KRG2"/>
<dbReference type="NCBIfam" id="TIGR02595">
    <property type="entry name" value="PEP_CTERM"/>
    <property type="match status" value="1"/>
</dbReference>